<protein>
    <submittedName>
        <fullName evidence="3">Uncharacterized protein</fullName>
    </submittedName>
</protein>
<keyword evidence="2" id="KW-1185">Reference proteome</keyword>
<reference evidence="3" key="1">
    <citation type="submission" date="2022-11" db="UniProtKB">
        <authorList>
            <consortium name="WormBaseParasite"/>
        </authorList>
    </citation>
    <scope>IDENTIFICATION</scope>
</reference>
<feature type="chain" id="PRO_5036927320" evidence="1">
    <location>
        <begin position="21"/>
        <end position="78"/>
    </location>
</feature>
<evidence type="ECO:0000313" key="3">
    <source>
        <dbReference type="WBParaSite" id="PSAMB.scaffold13136size2415.g35313.t1"/>
    </source>
</evidence>
<organism evidence="2 3">
    <name type="scientific">Plectus sambesii</name>
    <dbReference type="NCBI Taxonomy" id="2011161"/>
    <lineage>
        <taxon>Eukaryota</taxon>
        <taxon>Metazoa</taxon>
        <taxon>Ecdysozoa</taxon>
        <taxon>Nematoda</taxon>
        <taxon>Chromadorea</taxon>
        <taxon>Plectida</taxon>
        <taxon>Plectina</taxon>
        <taxon>Plectoidea</taxon>
        <taxon>Plectidae</taxon>
        <taxon>Plectus</taxon>
    </lineage>
</organism>
<dbReference type="Proteomes" id="UP000887566">
    <property type="component" value="Unplaced"/>
</dbReference>
<dbReference type="AlphaFoldDB" id="A0A914UX47"/>
<evidence type="ECO:0000256" key="1">
    <source>
        <dbReference type="SAM" id="SignalP"/>
    </source>
</evidence>
<accession>A0A914UX47</accession>
<evidence type="ECO:0000313" key="2">
    <source>
        <dbReference type="Proteomes" id="UP000887566"/>
    </source>
</evidence>
<proteinExistence type="predicted"/>
<name>A0A914UX47_9BILA</name>
<dbReference type="WBParaSite" id="PSAMB.scaffold13136size2415.g35313.t1">
    <property type="protein sequence ID" value="PSAMB.scaffold13136size2415.g35313.t1"/>
    <property type="gene ID" value="PSAMB.scaffold13136size2415.g35313"/>
</dbReference>
<keyword evidence="1" id="KW-0732">Signal</keyword>
<sequence length="78" mass="8107">MKLQIFIFVAAACIIGYAVALTCEERCQPPNCPCEGGTGVGTCRRKCLDTCNTSLSTCTSQPGACCNQMTGCSCTITG</sequence>
<feature type="signal peptide" evidence="1">
    <location>
        <begin position="1"/>
        <end position="20"/>
    </location>
</feature>